<proteinExistence type="predicted"/>
<comment type="caution">
    <text evidence="2">The sequence shown here is derived from an EMBL/GenBank/DDBJ whole genome shotgun (WGS) entry which is preliminary data.</text>
</comment>
<organism evidence="2 3">
    <name type="scientific">Phytophthora nicotianae P1569</name>
    <dbReference type="NCBI Taxonomy" id="1317065"/>
    <lineage>
        <taxon>Eukaryota</taxon>
        <taxon>Sar</taxon>
        <taxon>Stramenopiles</taxon>
        <taxon>Oomycota</taxon>
        <taxon>Peronosporomycetes</taxon>
        <taxon>Peronosporales</taxon>
        <taxon>Peronosporaceae</taxon>
        <taxon>Phytophthora</taxon>
    </lineage>
</organism>
<dbReference type="Proteomes" id="UP000018721">
    <property type="component" value="Unassembled WGS sequence"/>
</dbReference>
<dbReference type="HOGENOM" id="CLU_1921264_0_0_1"/>
<protein>
    <submittedName>
        <fullName evidence="2">Uncharacterized protein</fullName>
    </submittedName>
</protein>
<evidence type="ECO:0000313" key="1">
    <source>
        <dbReference type="EMBL" id="ETI57414.1"/>
    </source>
</evidence>
<accession>V9G306</accession>
<reference evidence="2 3" key="1">
    <citation type="submission" date="2013-11" db="EMBL/GenBank/DDBJ databases">
        <title>The Genome Sequence of Phytophthora parasitica P1569.</title>
        <authorList>
            <consortium name="The Broad Institute Genomics Platform"/>
            <person name="Russ C."/>
            <person name="Tyler B."/>
            <person name="Panabieres F."/>
            <person name="Shan W."/>
            <person name="Tripathy S."/>
            <person name="Grunwald N."/>
            <person name="Machado M."/>
            <person name="Johnson C.S."/>
            <person name="Arredondo F."/>
            <person name="Hong C."/>
            <person name="Coffey M."/>
            <person name="Young S.K."/>
            <person name="Zeng Q."/>
            <person name="Gargeya S."/>
            <person name="Fitzgerald M."/>
            <person name="Abouelleil A."/>
            <person name="Alvarado L."/>
            <person name="Chapman S.B."/>
            <person name="Gainer-Dewar J."/>
            <person name="Goldberg J."/>
            <person name="Griggs A."/>
            <person name="Gujja S."/>
            <person name="Hansen M."/>
            <person name="Howarth C."/>
            <person name="Imamovic A."/>
            <person name="Ireland A."/>
            <person name="Larimer J."/>
            <person name="McCowan C."/>
            <person name="Murphy C."/>
            <person name="Pearson M."/>
            <person name="Poon T.W."/>
            <person name="Priest M."/>
            <person name="Roberts A."/>
            <person name="Saif S."/>
            <person name="Shea T."/>
            <person name="Sykes S."/>
            <person name="Wortman J."/>
            <person name="Nusbaum C."/>
            <person name="Birren B."/>
        </authorList>
    </citation>
    <scope>NUCLEOTIDE SEQUENCE [LARGE SCALE GENOMIC DNA]</scope>
    <source>
        <strain evidence="2 3">P1569</strain>
    </source>
</reference>
<gene>
    <name evidence="2" type="ORF">F443_00288</name>
    <name evidence="1" type="ORF">F443_00290</name>
</gene>
<dbReference type="EMBL" id="ANIZ01000043">
    <property type="protein sequence ID" value="ETI57432.1"/>
    <property type="molecule type" value="Genomic_DNA"/>
</dbReference>
<dbReference type="AlphaFoldDB" id="V9G306"/>
<keyword evidence="3" id="KW-1185">Reference proteome</keyword>
<evidence type="ECO:0000313" key="3">
    <source>
        <dbReference type="Proteomes" id="UP000018721"/>
    </source>
</evidence>
<name>V9G306_PHYNI</name>
<evidence type="ECO:0000313" key="2">
    <source>
        <dbReference type="EMBL" id="ETI57432.1"/>
    </source>
</evidence>
<sequence>MKQLYVVIKDIIESTEEAWELRPTSYNALKSLPGNSFVDMDDAKVLVLNKEQILVFPGDLVYAGVDFNDENVRLHCCALIKSIEQKEDTPEVDALARYLCETCLLMSESRRHLANHILTVKSVGSRDEKEDD</sequence>
<dbReference type="EMBL" id="ANIZ01000044">
    <property type="protein sequence ID" value="ETI57414.1"/>
    <property type="molecule type" value="Genomic_DNA"/>
</dbReference>